<keyword evidence="1" id="KW-1133">Transmembrane helix</keyword>
<keyword evidence="2" id="KW-0732">Signal</keyword>
<dbReference type="GeneID" id="20819462"/>
<gene>
    <name evidence="3" type="ORF">H257_17466</name>
</gene>
<organism evidence="3">
    <name type="scientific">Aphanomyces astaci</name>
    <name type="common">Crayfish plague agent</name>
    <dbReference type="NCBI Taxonomy" id="112090"/>
    <lineage>
        <taxon>Eukaryota</taxon>
        <taxon>Sar</taxon>
        <taxon>Stramenopiles</taxon>
        <taxon>Oomycota</taxon>
        <taxon>Saprolegniomycetes</taxon>
        <taxon>Saprolegniales</taxon>
        <taxon>Verrucalvaceae</taxon>
        <taxon>Aphanomyces</taxon>
    </lineage>
</organism>
<accession>W4FEI6</accession>
<feature type="signal peptide" evidence="2">
    <location>
        <begin position="1"/>
        <end position="18"/>
    </location>
</feature>
<keyword evidence="1" id="KW-0472">Membrane</keyword>
<reference evidence="3" key="1">
    <citation type="submission" date="2013-12" db="EMBL/GenBank/DDBJ databases">
        <title>The Genome Sequence of Aphanomyces astaci APO3.</title>
        <authorList>
            <consortium name="The Broad Institute Genomics Platform"/>
            <person name="Russ C."/>
            <person name="Tyler B."/>
            <person name="van West P."/>
            <person name="Dieguez-Uribeondo J."/>
            <person name="Young S.K."/>
            <person name="Zeng Q."/>
            <person name="Gargeya S."/>
            <person name="Fitzgerald M."/>
            <person name="Abouelleil A."/>
            <person name="Alvarado L."/>
            <person name="Chapman S.B."/>
            <person name="Gainer-Dewar J."/>
            <person name="Goldberg J."/>
            <person name="Griggs A."/>
            <person name="Gujja S."/>
            <person name="Hansen M."/>
            <person name="Howarth C."/>
            <person name="Imamovic A."/>
            <person name="Ireland A."/>
            <person name="Larimer J."/>
            <person name="McCowan C."/>
            <person name="Murphy C."/>
            <person name="Pearson M."/>
            <person name="Poon T.W."/>
            <person name="Priest M."/>
            <person name="Roberts A."/>
            <person name="Saif S."/>
            <person name="Shea T."/>
            <person name="Sykes S."/>
            <person name="Wortman J."/>
            <person name="Nusbaum C."/>
            <person name="Birren B."/>
        </authorList>
    </citation>
    <scope>NUCLEOTIDE SEQUENCE [LARGE SCALE GENOMIC DNA]</scope>
    <source>
        <strain evidence="3">APO3</strain>
    </source>
</reference>
<protein>
    <submittedName>
        <fullName evidence="3">Uncharacterized protein</fullName>
    </submittedName>
</protein>
<evidence type="ECO:0000256" key="1">
    <source>
        <dbReference type="SAM" id="Phobius"/>
    </source>
</evidence>
<dbReference type="AlphaFoldDB" id="W4FEI6"/>
<dbReference type="OrthoDB" id="74672at2759"/>
<evidence type="ECO:0000313" key="3">
    <source>
        <dbReference type="EMBL" id="ETV65912.1"/>
    </source>
</evidence>
<dbReference type="EMBL" id="KI913221">
    <property type="protein sequence ID" value="ETV65912.1"/>
    <property type="molecule type" value="Genomic_DNA"/>
</dbReference>
<dbReference type="RefSeq" id="XP_009844567.1">
    <property type="nucleotide sequence ID" value="XM_009846265.1"/>
</dbReference>
<name>W4FEI6_APHAT</name>
<dbReference type="VEuPathDB" id="FungiDB:H257_17466"/>
<sequence>MRMWIGAMLVGIFVAAEQVEDMTATNRVYGTIWRKDLRITGAQLLGSCFQGYGLFGCSNYNSTSDRTGVSNQFLPSISYCVNCCGNPTATGTDETWDLVCPLTALQRSSVINDAGKRFVFARRQTVTDESVVTCEWPHRNASLFLAGYVVELNVSMYSDNHGWSFWVGVDSCAVSAVESSATPITFHERIRMVTTRPQYTPSSTWFILLAATLVAVAYTSWVVYRGYFKGEHCINCASKFVVCNSLCAMCMLCGCRLHAPPPKVFCADTFVESSTNATPT</sequence>
<feature type="chain" id="PRO_5004841594" evidence="2">
    <location>
        <begin position="19"/>
        <end position="280"/>
    </location>
</feature>
<evidence type="ECO:0000256" key="2">
    <source>
        <dbReference type="SAM" id="SignalP"/>
    </source>
</evidence>
<proteinExistence type="predicted"/>
<feature type="transmembrane region" description="Helical" evidence="1">
    <location>
        <begin position="205"/>
        <end position="224"/>
    </location>
</feature>
<keyword evidence="1" id="KW-0812">Transmembrane</keyword>